<proteinExistence type="predicted"/>
<reference evidence="2" key="1">
    <citation type="submission" date="2013-11" db="EMBL/GenBank/DDBJ databases">
        <title>The Genome Sequence of Phytophthora parasitica CJ02B3.</title>
        <authorList>
            <consortium name="The Broad Institute Genomics Platform"/>
            <person name="Russ C."/>
            <person name="Tyler B."/>
            <person name="Panabieres F."/>
            <person name="Shan W."/>
            <person name="Tripathy S."/>
            <person name="Grunwald N."/>
            <person name="Machado M."/>
            <person name="Johnson C.S."/>
            <person name="Arredondo F."/>
            <person name="Hong C."/>
            <person name="Coffey M."/>
            <person name="Young S.K."/>
            <person name="Zeng Q."/>
            <person name="Gargeya S."/>
            <person name="Fitzgerald M."/>
            <person name="Abouelleil A."/>
            <person name="Alvarado L."/>
            <person name="Chapman S.B."/>
            <person name="Gainer-Dewar J."/>
            <person name="Goldberg J."/>
            <person name="Griggs A."/>
            <person name="Gujja S."/>
            <person name="Hansen M."/>
            <person name="Howarth C."/>
            <person name="Imamovic A."/>
            <person name="Ireland A."/>
            <person name="Larimer J."/>
            <person name="McCowan C."/>
            <person name="Murphy C."/>
            <person name="Pearson M."/>
            <person name="Poon T.W."/>
            <person name="Priest M."/>
            <person name="Roberts A."/>
            <person name="Saif S."/>
            <person name="Shea T."/>
            <person name="Sykes S."/>
            <person name="Wortman J."/>
            <person name="Nusbaum C."/>
            <person name="Birren B."/>
        </authorList>
    </citation>
    <scope>NUCLEOTIDE SEQUENCE [LARGE SCALE GENOMIC DNA]</scope>
    <source>
        <strain evidence="2">CJ02B3</strain>
    </source>
</reference>
<keyword evidence="1" id="KW-0472">Membrane</keyword>
<dbReference type="AlphaFoldDB" id="W2G169"/>
<name>W2G169_PHYNI</name>
<evidence type="ECO:0000256" key="1">
    <source>
        <dbReference type="SAM" id="Phobius"/>
    </source>
</evidence>
<evidence type="ECO:0000313" key="2">
    <source>
        <dbReference type="EMBL" id="ETK76803.1"/>
    </source>
</evidence>
<keyword evidence="1" id="KW-1133">Transmembrane helix</keyword>
<sequence length="151" mass="16896">MDKKMEEGVGVSKRIPPRRGGVVRRAFLSCRDFWTGVTVIPTFVVVLIGLVFFGFAMEAHILACMPEFSVFTGNGVCTPRVLNVSGIEYHSGHRFYSVLKDMGQPKALKFRGAHTKLCEESLRTKMSMATVYPYREGRILPSVSQETELTC</sequence>
<dbReference type="Proteomes" id="UP000053236">
    <property type="component" value="Unassembled WGS sequence"/>
</dbReference>
<organism evidence="2">
    <name type="scientific">Phytophthora nicotianae</name>
    <name type="common">Potato buckeye rot agent</name>
    <name type="synonym">Phytophthora parasitica</name>
    <dbReference type="NCBI Taxonomy" id="4792"/>
    <lineage>
        <taxon>Eukaryota</taxon>
        <taxon>Sar</taxon>
        <taxon>Stramenopiles</taxon>
        <taxon>Oomycota</taxon>
        <taxon>Peronosporomycetes</taxon>
        <taxon>Peronosporales</taxon>
        <taxon>Peronosporaceae</taxon>
        <taxon>Phytophthora</taxon>
    </lineage>
</organism>
<accession>W2G169</accession>
<gene>
    <name evidence="2" type="ORF">L915_16864</name>
</gene>
<dbReference type="VEuPathDB" id="FungiDB:PPTG_03799"/>
<feature type="transmembrane region" description="Helical" evidence="1">
    <location>
        <begin position="33"/>
        <end position="57"/>
    </location>
</feature>
<keyword evidence="1" id="KW-0812">Transmembrane</keyword>
<dbReference type="EMBL" id="KI688549">
    <property type="protein sequence ID" value="ETK76803.1"/>
    <property type="molecule type" value="Genomic_DNA"/>
</dbReference>
<protein>
    <submittedName>
        <fullName evidence="2">Uncharacterized protein</fullName>
    </submittedName>
</protein>